<dbReference type="InterPro" id="IPR047291">
    <property type="entry name" value="CH_SYNE1_rpt2"/>
</dbReference>
<comment type="caution">
    <text evidence="7">The sequence shown here is derived from an EMBL/GenBank/DDBJ whole genome shotgun (WGS) entry which is preliminary data.</text>
</comment>
<dbReference type="Gene3D" id="1.10.418.10">
    <property type="entry name" value="Calponin-like domain"/>
    <property type="match status" value="1"/>
</dbReference>
<dbReference type="SMART" id="SM00033">
    <property type="entry name" value="CH"/>
    <property type="match status" value="1"/>
</dbReference>
<keyword evidence="5" id="KW-0472">Membrane</keyword>
<keyword evidence="2" id="KW-0812">Transmembrane</keyword>
<accession>A0A1A6H014</accession>
<dbReference type="InterPro" id="IPR052403">
    <property type="entry name" value="LINC-complex_assoc"/>
</dbReference>
<evidence type="ECO:0000313" key="7">
    <source>
        <dbReference type="EMBL" id="OBS71721.1"/>
    </source>
</evidence>
<dbReference type="GO" id="GO:0051015">
    <property type="term" value="F:actin filament binding"/>
    <property type="evidence" value="ECO:0007669"/>
    <property type="project" value="TreeGrafter"/>
</dbReference>
<dbReference type="InterPro" id="IPR036872">
    <property type="entry name" value="CH_dom_sf"/>
</dbReference>
<feature type="non-terminal residue" evidence="7">
    <location>
        <position position="421"/>
    </location>
</feature>
<sequence>IEELTSNLPQLQSLSSSASSVDSMVSTETASPPSKRKVTTKIQGNAKKTLLKWVQHTAGKQLGIEVKDFGKSWRTGLAFHSVIHAIRPELVDLEKVKGRSNQENLEDAFTIAETHLGIPRLLDPEDVDVDKPDEKSIMTYVAQFLTQYPDIHGAGCDGQDIEQHPPNSHPIPSYKKDLLQNTDAHKRAFHEIYQTRSVNGIPMPPDQLEDMAERFHFVSSTSELHLMKMEFLELKYRLLSLLVLAESKLKSWIIKYGRRESVELLLQNYLSFIENSKFFEQYEVTYQILKQTAEMYVKADGSVGEAENVMKFMNETTAQWRNLSVEVRSVRSMLEEVISNWDRYGDTVASLQAWLEDAEKMLSQSENAKKYARADEMDRMKKEYTDYTTTLSGFATEAHRKLSEPLEVSLINVKLLIQDLE</sequence>
<dbReference type="Pfam" id="PF00307">
    <property type="entry name" value="CH"/>
    <property type="match status" value="1"/>
</dbReference>
<dbReference type="PROSITE" id="PS50021">
    <property type="entry name" value="CH"/>
    <property type="match status" value="1"/>
</dbReference>
<dbReference type="FunFam" id="1.10.418.10:FF:000033">
    <property type="entry name" value="nesprin-1 isoform X1"/>
    <property type="match status" value="1"/>
</dbReference>
<evidence type="ECO:0000256" key="3">
    <source>
        <dbReference type="ARBA" id="ARBA00022737"/>
    </source>
</evidence>
<dbReference type="SUPFAM" id="SSF47576">
    <property type="entry name" value="Calponin-homology domain, CH-domain"/>
    <property type="match status" value="1"/>
</dbReference>
<dbReference type="SUPFAM" id="SSF46966">
    <property type="entry name" value="Spectrin repeat"/>
    <property type="match status" value="1"/>
</dbReference>
<dbReference type="PANTHER" id="PTHR47535:SF9">
    <property type="entry name" value="CALPONIN-HOMOLOGY (CH) DOMAIN-CONTAINING PROTEIN"/>
    <property type="match status" value="1"/>
</dbReference>
<evidence type="ECO:0000313" key="8">
    <source>
        <dbReference type="Proteomes" id="UP000092124"/>
    </source>
</evidence>
<dbReference type="CDD" id="cd21243">
    <property type="entry name" value="CH_SYNE1_rpt2"/>
    <property type="match status" value="1"/>
</dbReference>
<evidence type="ECO:0000256" key="2">
    <source>
        <dbReference type="ARBA" id="ARBA00022692"/>
    </source>
</evidence>
<dbReference type="GO" id="GO:0007097">
    <property type="term" value="P:nuclear migration"/>
    <property type="evidence" value="ECO:0007669"/>
    <property type="project" value="TreeGrafter"/>
</dbReference>
<dbReference type="InterPro" id="IPR057057">
    <property type="entry name" value="Spectrin_SYNE1"/>
</dbReference>
<gene>
    <name evidence="7" type="ORF">A6R68_13702</name>
</gene>
<evidence type="ECO:0000256" key="5">
    <source>
        <dbReference type="ARBA" id="ARBA00023136"/>
    </source>
</evidence>
<evidence type="ECO:0000256" key="4">
    <source>
        <dbReference type="ARBA" id="ARBA00022989"/>
    </source>
</evidence>
<dbReference type="Gene3D" id="1.20.58.60">
    <property type="match status" value="1"/>
</dbReference>
<organism evidence="7 8">
    <name type="scientific">Neotoma lepida</name>
    <name type="common">Desert woodrat</name>
    <dbReference type="NCBI Taxonomy" id="56216"/>
    <lineage>
        <taxon>Eukaryota</taxon>
        <taxon>Metazoa</taxon>
        <taxon>Chordata</taxon>
        <taxon>Craniata</taxon>
        <taxon>Vertebrata</taxon>
        <taxon>Euteleostomi</taxon>
        <taxon>Mammalia</taxon>
        <taxon>Eutheria</taxon>
        <taxon>Euarchontoglires</taxon>
        <taxon>Glires</taxon>
        <taxon>Rodentia</taxon>
        <taxon>Myomorpha</taxon>
        <taxon>Muroidea</taxon>
        <taxon>Cricetidae</taxon>
        <taxon>Neotominae</taxon>
        <taxon>Neotoma</taxon>
    </lineage>
</organism>
<dbReference type="GO" id="GO:0005737">
    <property type="term" value="C:cytoplasm"/>
    <property type="evidence" value="ECO:0007669"/>
    <property type="project" value="TreeGrafter"/>
</dbReference>
<keyword evidence="4" id="KW-1133">Transmembrane helix</keyword>
<proteinExistence type="predicted"/>
<dbReference type="InterPro" id="IPR001715">
    <property type="entry name" value="CH_dom"/>
</dbReference>
<feature type="non-terminal residue" evidence="7">
    <location>
        <position position="1"/>
    </location>
</feature>
<dbReference type="GO" id="GO:0005640">
    <property type="term" value="C:nuclear outer membrane"/>
    <property type="evidence" value="ECO:0007669"/>
    <property type="project" value="TreeGrafter"/>
</dbReference>
<feature type="domain" description="Calponin-homology (CH)" evidence="6">
    <location>
        <begin position="44"/>
        <end position="149"/>
    </location>
</feature>
<keyword evidence="8" id="KW-1185">Reference proteome</keyword>
<reference evidence="7 8" key="1">
    <citation type="submission" date="2016-06" db="EMBL/GenBank/DDBJ databases">
        <title>The Draft Genome Sequence and Annotation of the Desert Woodrat Neotoma lepida.</title>
        <authorList>
            <person name="Campbell M."/>
            <person name="Oakeson K.F."/>
            <person name="Yandell M."/>
            <person name="Halpert J.R."/>
            <person name="Dearing D."/>
        </authorList>
    </citation>
    <scope>NUCLEOTIDE SEQUENCE [LARGE SCALE GENOMIC DNA]</scope>
    <source>
        <strain evidence="7">417</strain>
        <tissue evidence="7">Liver</tissue>
    </source>
</reference>
<comment type="subcellular location">
    <subcellularLocation>
        <location evidence="1">Membrane</location>
    </subcellularLocation>
</comment>
<keyword evidence="3" id="KW-0677">Repeat</keyword>
<protein>
    <recommendedName>
        <fullName evidence="6">Calponin-homology (CH) domain-containing protein</fullName>
    </recommendedName>
</protein>
<dbReference type="AlphaFoldDB" id="A0A1A6H014"/>
<name>A0A1A6H014_NEOLE</name>
<evidence type="ECO:0000256" key="1">
    <source>
        <dbReference type="ARBA" id="ARBA00004370"/>
    </source>
</evidence>
<dbReference type="OrthoDB" id="9623421at2759"/>
<dbReference type="PANTHER" id="PTHR47535">
    <property type="entry name" value="MUSCLE-SPECIFIC PROTEIN 300 KDA, ISOFORM G"/>
    <property type="match status" value="1"/>
</dbReference>
<dbReference type="STRING" id="56216.A0A1A6H014"/>
<dbReference type="EMBL" id="LZPO01055652">
    <property type="protein sequence ID" value="OBS71721.1"/>
    <property type="molecule type" value="Genomic_DNA"/>
</dbReference>
<evidence type="ECO:0000259" key="6">
    <source>
        <dbReference type="PROSITE" id="PS50021"/>
    </source>
</evidence>
<dbReference type="Proteomes" id="UP000092124">
    <property type="component" value="Unassembled WGS sequence"/>
</dbReference>
<dbReference type="GO" id="GO:0034993">
    <property type="term" value="C:meiotic nuclear membrane microtubule tethering complex"/>
    <property type="evidence" value="ECO:0007669"/>
    <property type="project" value="TreeGrafter"/>
</dbReference>
<dbReference type="Pfam" id="PF25034">
    <property type="entry name" value="Spectrin_SYNE1"/>
    <property type="match status" value="1"/>
</dbReference>